<dbReference type="Proteomes" id="UP000695022">
    <property type="component" value="Unplaced"/>
</dbReference>
<feature type="compositionally biased region" description="Polar residues" evidence="1">
    <location>
        <begin position="188"/>
        <end position="199"/>
    </location>
</feature>
<keyword evidence="3" id="KW-1185">Reference proteome</keyword>
<accession>A0ABM1F6Z6</accession>
<dbReference type="Pfam" id="PF16064">
    <property type="entry name" value="DUF4806"/>
    <property type="match status" value="1"/>
</dbReference>
<evidence type="ECO:0000259" key="2">
    <source>
        <dbReference type="Pfam" id="PF16064"/>
    </source>
</evidence>
<sequence length="199" mass="22198">MLASSLHSRPVHDNFQMSMLMRLEEVIENQKDMMRMLRVLASASRGVGNPDLQEDVLASQLDSVAEVATLEEKLRDGDFRKKMVNYLTSLCGHSCGDSVRRILRKLGSNNLWSHYSLKGRKGKLPLNILLLCKVMIKACIRAHKAREFEVEECIAKTLKHAPHKPGGAKNMNGVHVGTGADSARDTDSNLNSRQHTPEP</sequence>
<proteinExistence type="predicted"/>
<dbReference type="GeneID" id="106820189"/>
<feature type="domain" description="DUF4806" evidence="2">
    <location>
        <begin position="61"/>
        <end position="123"/>
    </location>
</feature>
<organism evidence="3 4">
    <name type="scientific">Priapulus caudatus</name>
    <name type="common">Priapulid worm</name>
    <dbReference type="NCBI Taxonomy" id="37621"/>
    <lineage>
        <taxon>Eukaryota</taxon>
        <taxon>Metazoa</taxon>
        <taxon>Ecdysozoa</taxon>
        <taxon>Scalidophora</taxon>
        <taxon>Priapulida</taxon>
        <taxon>Priapulimorpha</taxon>
        <taxon>Priapulimorphida</taxon>
        <taxon>Priapulidae</taxon>
        <taxon>Priapulus</taxon>
    </lineage>
</organism>
<gene>
    <name evidence="4" type="primary">LOC106820189</name>
</gene>
<dbReference type="RefSeq" id="XP_014680217.1">
    <property type="nucleotide sequence ID" value="XM_014824731.1"/>
</dbReference>
<evidence type="ECO:0000313" key="4">
    <source>
        <dbReference type="RefSeq" id="XP_014680217.1"/>
    </source>
</evidence>
<name>A0ABM1F6Z6_PRICU</name>
<protein>
    <submittedName>
        <fullName evidence="4">Uncharacterized protein LOC106820189</fullName>
    </submittedName>
</protein>
<dbReference type="PANTHER" id="PTHR34153:SF2">
    <property type="entry name" value="SI:CH211-262H13.3-RELATED"/>
    <property type="match status" value="1"/>
</dbReference>
<reference evidence="4" key="1">
    <citation type="submission" date="2025-08" db="UniProtKB">
        <authorList>
            <consortium name="RefSeq"/>
        </authorList>
    </citation>
    <scope>IDENTIFICATION</scope>
</reference>
<dbReference type="InterPro" id="IPR032071">
    <property type="entry name" value="DUF4806"/>
</dbReference>
<evidence type="ECO:0000256" key="1">
    <source>
        <dbReference type="SAM" id="MobiDB-lite"/>
    </source>
</evidence>
<evidence type="ECO:0000313" key="3">
    <source>
        <dbReference type="Proteomes" id="UP000695022"/>
    </source>
</evidence>
<feature type="region of interest" description="Disordered" evidence="1">
    <location>
        <begin position="161"/>
        <end position="199"/>
    </location>
</feature>
<dbReference type="PANTHER" id="PTHR34153">
    <property type="entry name" value="SI:CH211-262H13.3-RELATED-RELATED"/>
    <property type="match status" value="1"/>
</dbReference>